<dbReference type="PANTHER" id="PTHR38603">
    <property type="entry name" value="CHAPERONE NAPD"/>
    <property type="match status" value="1"/>
</dbReference>
<dbReference type="HAMAP" id="MF_02200">
    <property type="entry name" value="NapD"/>
    <property type="match status" value="1"/>
</dbReference>
<evidence type="ECO:0000313" key="6">
    <source>
        <dbReference type="Proteomes" id="UP000663181"/>
    </source>
</evidence>
<accession>A0ABX7GRQ2</accession>
<sequence length="94" mass="10776">MSKEWHITSFIVTARPERIAAVMDAALKLPQTELAVQEGARMVLVMEGEHRGDIMDRVDTLRDLEGVITVNLVYHHVEDKDSLEEELHDERHTT</sequence>
<dbReference type="RefSeq" id="WP_188800339.1">
    <property type="nucleotide sequence ID" value="NZ_BMIZ01000002.1"/>
</dbReference>
<keyword evidence="6" id="KW-1185">Reference proteome</keyword>
<reference evidence="5 6" key="1">
    <citation type="submission" date="2020-10" db="EMBL/GenBank/DDBJ databases">
        <title>Phylogeny of dyella-like bacteria.</title>
        <authorList>
            <person name="Fu J."/>
        </authorList>
    </citation>
    <scope>NUCLEOTIDE SEQUENCE [LARGE SCALE GENOMIC DNA]</scope>
    <source>
        <strain evidence="5 6">DHOB09</strain>
    </source>
</reference>
<comment type="function">
    <text evidence="4">Chaperone for NapA, the catalytic subunit of the periplasmic nitrate reductase. It binds directly and specifically to the twin-arginine signal peptide of NapA, preventing premature interaction with the Tat translocase and premature export.</text>
</comment>
<evidence type="ECO:0000256" key="4">
    <source>
        <dbReference type="HAMAP-Rule" id="MF_02200"/>
    </source>
</evidence>
<keyword evidence="2 4" id="KW-0963">Cytoplasm</keyword>
<gene>
    <name evidence="4" type="primary">napD</name>
    <name evidence="5" type="ORF">ISN74_16955</name>
</gene>
<proteinExistence type="inferred from homology"/>
<keyword evidence="3 4" id="KW-0143">Chaperone</keyword>
<organism evidence="5 6">
    <name type="scientific">Dyella caseinilytica</name>
    <dbReference type="NCBI Taxonomy" id="1849581"/>
    <lineage>
        <taxon>Bacteria</taxon>
        <taxon>Pseudomonadati</taxon>
        <taxon>Pseudomonadota</taxon>
        <taxon>Gammaproteobacteria</taxon>
        <taxon>Lysobacterales</taxon>
        <taxon>Rhodanobacteraceae</taxon>
        <taxon>Dyella</taxon>
    </lineage>
</organism>
<evidence type="ECO:0000313" key="5">
    <source>
        <dbReference type="EMBL" id="QRN53108.1"/>
    </source>
</evidence>
<dbReference type="EMBL" id="CP064030">
    <property type="protein sequence ID" value="QRN53108.1"/>
    <property type="molecule type" value="Genomic_DNA"/>
</dbReference>
<name>A0ABX7GRQ2_9GAMM</name>
<dbReference type="Gene3D" id="3.30.70.920">
    <property type="match status" value="1"/>
</dbReference>
<comment type="subcellular location">
    <subcellularLocation>
        <location evidence="1 4">Cytoplasm</location>
    </subcellularLocation>
</comment>
<comment type="similarity">
    <text evidence="4">Belongs to the NapD family.</text>
</comment>
<protein>
    <recommendedName>
        <fullName evidence="4">Chaperone NapD</fullName>
    </recommendedName>
    <alternativeName>
        <fullName evidence="4">NapA signal peptide-binding chaperone NapD</fullName>
    </alternativeName>
</protein>
<evidence type="ECO:0000256" key="2">
    <source>
        <dbReference type="ARBA" id="ARBA00022490"/>
    </source>
</evidence>
<dbReference type="PANTHER" id="PTHR38603:SF1">
    <property type="entry name" value="CHAPERONE NAPD"/>
    <property type="match status" value="1"/>
</dbReference>
<dbReference type="InterPro" id="IPR005623">
    <property type="entry name" value="Chaperone_NapD_NO3_reduct"/>
</dbReference>
<evidence type="ECO:0000256" key="3">
    <source>
        <dbReference type="ARBA" id="ARBA00023186"/>
    </source>
</evidence>
<dbReference type="Pfam" id="PF03927">
    <property type="entry name" value="NapD"/>
    <property type="match status" value="1"/>
</dbReference>
<comment type="subunit">
    <text evidence="4">Interacts with the cytoplasmic NapA precursor.</text>
</comment>
<dbReference type="Proteomes" id="UP000663181">
    <property type="component" value="Chromosome"/>
</dbReference>
<evidence type="ECO:0000256" key="1">
    <source>
        <dbReference type="ARBA" id="ARBA00004496"/>
    </source>
</evidence>